<feature type="compositionally biased region" description="Basic and acidic residues" evidence="1">
    <location>
        <begin position="53"/>
        <end position="65"/>
    </location>
</feature>
<evidence type="ECO:0000256" key="2">
    <source>
        <dbReference type="SAM" id="SignalP"/>
    </source>
</evidence>
<dbReference type="Proteomes" id="UP001372338">
    <property type="component" value="Unassembled WGS sequence"/>
</dbReference>
<accession>A0AAN9I6S6</accession>
<gene>
    <name evidence="3" type="ORF">RIF29_20947</name>
</gene>
<sequence length="106" mass="11627">MSTFFVSKFVILLLLVLLNPFGNNTRGCSTTLVCVNAARPLEQNVPKYMSLKPDVENKGNERREFQSGSVEACMPKGPRRTSAPSRYINYEPLGSTCSSAKVVNGP</sequence>
<evidence type="ECO:0000313" key="4">
    <source>
        <dbReference type="Proteomes" id="UP001372338"/>
    </source>
</evidence>
<comment type="caution">
    <text evidence="3">The sequence shown here is derived from an EMBL/GenBank/DDBJ whole genome shotgun (WGS) entry which is preliminary data.</text>
</comment>
<proteinExistence type="predicted"/>
<organism evidence="3 4">
    <name type="scientific">Crotalaria pallida</name>
    <name type="common">Smooth rattlebox</name>
    <name type="synonym">Crotalaria striata</name>
    <dbReference type="NCBI Taxonomy" id="3830"/>
    <lineage>
        <taxon>Eukaryota</taxon>
        <taxon>Viridiplantae</taxon>
        <taxon>Streptophyta</taxon>
        <taxon>Embryophyta</taxon>
        <taxon>Tracheophyta</taxon>
        <taxon>Spermatophyta</taxon>
        <taxon>Magnoliopsida</taxon>
        <taxon>eudicotyledons</taxon>
        <taxon>Gunneridae</taxon>
        <taxon>Pentapetalae</taxon>
        <taxon>rosids</taxon>
        <taxon>fabids</taxon>
        <taxon>Fabales</taxon>
        <taxon>Fabaceae</taxon>
        <taxon>Papilionoideae</taxon>
        <taxon>50 kb inversion clade</taxon>
        <taxon>genistoids sensu lato</taxon>
        <taxon>core genistoids</taxon>
        <taxon>Crotalarieae</taxon>
        <taxon>Crotalaria</taxon>
    </lineage>
</organism>
<keyword evidence="2" id="KW-0732">Signal</keyword>
<feature type="signal peptide" evidence="2">
    <location>
        <begin position="1"/>
        <end position="24"/>
    </location>
</feature>
<feature type="chain" id="PRO_5042891030" evidence="2">
    <location>
        <begin position="25"/>
        <end position="106"/>
    </location>
</feature>
<keyword evidence="4" id="KW-1185">Reference proteome</keyword>
<protein>
    <submittedName>
        <fullName evidence="3">Uncharacterized protein</fullName>
    </submittedName>
</protein>
<reference evidence="3 4" key="1">
    <citation type="submission" date="2024-01" db="EMBL/GenBank/DDBJ databases">
        <title>The genomes of 5 underutilized Papilionoideae crops provide insights into root nodulation and disease resistanc.</title>
        <authorList>
            <person name="Yuan L."/>
        </authorList>
    </citation>
    <scope>NUCLEOTIDE SEQUENCE [LARGE SCALE GENOMIC DNA]</scope>
    <source>
        <strain evidence="3">ZHUSHIDOU_FW_LH</strain>
        <tissue evidence="3">Leaf</tissue>
    </source>
</reference>
<dbReference type="PANTHER" id="PTHR36619:SF3">
    <property type="entry name" value="TRANSMEMBRANE PROTEIN"/>
    <property type="match status" value="1"/>
</dbReference>
<name>A0AAN9I6S6_CROPI</name>
<dbReference type="AlphaFoldDB" id="A0AAN9I6S6"/>
<dbReference type="EMBL" id="JAYWIO010000004">
    <property type="protein sequence ID" value="KAK7268252.1"/>
    <property type="molecule type" value="Genomic_DNA"/>
</dbReference>
<evidence type="ECO:0000256" key="1">
    <source>
        <dbReference type="SAM" id="MobiDB-lite"/>
    </source>
</evidence>
<evidence type="ECO:0000313" key="3">
    <source>
        <dbReference type="EMBL" id="KAK7268252.1"/>
    </source>
</evidence>
<dbReference type="PANTHER" id="PTHR36619">
    <property type="entry name" value="OS04G0208900 PROTEIN"/>
    <property type="match status" value="1"/>
</dbReference>
<feature type="region of interest" description="Disordered" evidence="1">
    <location>
        <begin position="51"/>
        <end position="85"/>
    </location>
</feature>